<evidence type="ECO:0000256" key="22">
    <source>
        <dbReference type="ARBA" id="ARBA00044985"/>
    </source>
</evidence>
<comment type="catalytic activity">
    <reaction evidence="18">
        <text>L-arginyl-glycine(out) = L-arginyl-glycine(in)</text>
        <dbReference type="Rhea" id="RHEA:79391"/>
        <dbReference type="ChEBI" id="CHEBI:229955"/>
    </reaction>
</comment>
<evidence type="ECO:0000256" key="19">
    <source>
        <dbReference type="ARBA" id="ARBA00044912"/>
    </source>
</evidence>
<comment type="catalytic activity">
    <reaction evidence="14">
        <text>L-alpha-aminoacyl-L-lysine(out) = L-alpha-aminoacyl-L-lysine(in)</text>
        <dbReference type="Rhea" id="RHEA:79383"/>
        <dbReference type="ChEBI" id="CHEBI:229966"/>
    </reaction>
</comment>
<evidence type="ECO:0000256" key="13">
    <source>
        <dbReference type="ARBA" id="ARBA00044891"/>
    </source>
</evidence>
<comment type="catalytic activity">
    <reaction evidence="19">
        <text>L-histidyl-L-alpha-amino acid(out) = L-histidyl-L-alpha-amino acid(in)</text>
        <dbReference type="Rhea" id="RHEA:79379"/>
        <dbReference type="ChEBI" id="CHEBI:229964"/>
    </reaction>
</comment>
<evidence type="ECO:0000256" key="26">
    <source>
        <dbReference type="SAM" id="Phobius"/>
    </source>
</evidence>
<dbReference type="CDD" id="cd06174">
    <property type="entry name" value="MFS"/>
    <property type="match status" value="1"/>
</dbReference>
<evidence type="ECO:0000256" key="3">
    <source>
        <dbReference type="ARBA" id="ARBA00008335"/>
    </source>
</evidence>
<evidence type="ECO:0000256" key="21">
    <source>
        <dbReference type="ARBA" id="ARBA00044924"/>
    </source>
</evidence>
<gene>
    <name evidence="28" type="ORF">CARG_06915</name>
</gene>
<evidence type="ECO:0000256" key="5">
    <source>
        <dbReference type="ARBA" id="ARBA00022692"/>
    </source>
</evidence>
<comment type="subcellular location">
    <subcellularLocation>
        <location evidence="2">Cell membrane</location>
        <topology evidence="2">Multi-pass membrane protein</topology>
    </subcellularLocation>
    <subcellularLocation>
        <location evidence="1">Lysosome membrane</location>
        <topology evidence="1">Multi-pass membrane protein</topology>
    </subcellularLocation>
</comment>
<dbReference type="PROSITE" id="PS50850">
    <property type="entry name" value="MFS"/>
    <property type="match status" value="1"/>
</dbReference>
<evidence type="ECO:0000256" key="14">
    <source>
        <dbReference type="ARBA" id="ARBA00044893"/>
    </source>
</evidence>
<keyword evidence="29" id="KW-1185">Reference proteome</keyword>
<comment type="catalytic activity">
    <reaction evidence="20">
        <text>L-alanyl-L-lysine(out) = L-alanyl-L-lysine(in)</text>
        <dbReference type="Rhea" id="RHEA:79415"/>
        <dbReference type="ChEBI" id="CHEBI:192470"/>
    </reaction>
</comment>
<feature type="domain" description="Major facilitator superfamily (MFS) profile" evidence="27">
    <location>
        <begin position="13"/>
        <end position="411"/>
    </location>
</feature>
<dbReference type="GO" id="GO:0022857">
    <property type="term" value="F:transmembrane transporter activity"/>
    <property type="evidence" value="ECO:0007669"/>
    <property type="project" value="InterPro"/>
</dbReference>
<evidence type="ECO:0000256" key="25">
    <source>
        <dbReference type="ARBA" id="ARBA00046376"/>
    </source>
</evidence>
<evidence type="ECO:0000256" key="6">
    <source>
        <dbReference type="ARBA" id="ARBA00022989"/>
    </source>
</evidence>
<comment type="catalytic activity">
    <reaction evidence="10">
        <text>L-histidyl-glycine(out) = L-histidyl-glycine(in)</text>
        <dbReference type="Rhea" id="RHEA:79395"/>
        <dbReference type="ChEBI" id="CHEBI:229957"/>
    </reaction>
</comment>
<comment type="catalytic activity">
    <reaction evidence="11">
        <text>L-alpha-aminoacyl-L-arginine(out) = L-alpha-aminoacyl-L-arginine(in)</text>
        <dbReference type="Rhea" id="RHEA:79367"/>
        <dbReference type="ChEBI" id="CHEBI:229968"/>
    </reaction>
</comment>
<feature type="transmembrane region" description="Helical" evidence="26">
    <location>
        <begin position="12"/>
        <end position="30"/>
    </location>
</feature>
<dbReference type="GeneID" id="78250145"/>
<evidence type="ECO:0000256" key="4">
    <source>
        <dbReference type="ARBA" id="ARBA00022448"/>
    </source>
</evidence>
<dbReference type="InterPro" id="IPR052187">
    <property type="entry name" value="MFSD1"/>
</dbReference>
<organism evidence="28 29">
    <name type="scientific">Corynebacterium argentoratense DSM 44202</name>
    <dbReference type="NCBI Taxonomy" id="1348662"/>
    <lineage>
        <taxon>Bacteria</taxon>
        <taxon>Bacillati</taxon>
        <taxon>Actinomycetota</taxon>
        <taxon>Actinomycetes</taxon>
        <taxon>Mycobacteriales</taxon>
        <taxon>Corynebacteriaceae</taxon>
        <taxon>Corynebacterium</taxon>
    </lineage>
</organism>
<evidence type="ECO:0000256" key="9">
    <source>
        <dbReference type="ARBA" id="ARBA00044876"/>
    </source>
</evidence>
<evidence type="ECO:0000256" key="17">
    <source>
        <dbReference type="ARBA" id="ARBA00044900"/>
    </source>
</evidence>
<evidence type="ECO:0000259" key="27">
    <source>
        <dbReference type="PROSITE" id="PS50850"/>
    </source>
</evidence>
<comment type="catalytic activity">
    <reaction evidence="21">
        <text>L-lysyl-glycine(out) = L-lysyl-glycine(in)</text>
        <dbReference type="Rhea" id="RHEA:79407"/>
        <dbReference type="ChEBI" id="CHEBI:191202"/>
    </reaction>
</comment>
<dbReference type="HOGENOM" id="CLU_001265_62_1_11"/>
<feature type="transmembrane region" description="Helical" evidence="26">
    <location>
        <begin position="285"/>
        <end position="303"/>
    </location>
</feature>
<evidence type="ECO:0000256" key="23">
    <source>
        <dbReference type="ARBA" id="ARBA00045018"/>
    </source>
</evidence>
<evidence type="ECO:0000256" key="7">
    <source>
        <dbReference type="ARBA" id="ARBA00023136"/>
    </source>
</evidence>
<name>U3GZP9_9CORY</name>
<comment type="catalytic activity">
    <reaction evidence="13">
        <text>L-lysyl-L-alpha-amino acid(out) = L-lysyl-L-alpha-amino acid(in)</text>
        <dbReference type="Rhea" id="RHEA:79387"/>
        <dbReference type="ChEBI" id="CHEBI:229965"/>
    </reaction>
</comment>
<dbReference type="InterPro" id="IPR036259">
    <property type="entry name" value="MFS_trans_sf"/>
</dbReference>
<comment type="catalytic activity">
    <reaction evidence="9">
        <text>L-lysyl-L-alanine(out) = L-lysyl-L-alanine(in)</text>
        <dbReference type="Rhea" id="RHEA:79399"/>
        <dbReference type="ChEBI" id="CHEBI:229954"/>
    </reaction>
</comment>
<comment type="subunit">
    <text evidence="25">Homodimer. Interacts with lysosomal protein GLMP (via lumenal domain); the interaction starts while both proteins are still in the endoplasmic reticulum and is required for stabilization of MFSD1 in lysosomes but has no direct effect on its targeting to lysosomes or transporter activity.</text>
</comment>
<feature type="transmembrane region" description="Helical" evidence="26">
    <location>
        <begin position="103"/>
        <end position="126"/>
    </location>
</feature>
<proteinExistence type="inferred from homology"/>
<sequence length="411" mass="43288">MSTPEKVTTRALVVWAAAVAVYIAAVTGRTSMGVAGTAAIDHFGIDASRLAVFTSVQVGVYALAQIPTGVAIDRFGPRKLLFVGSVIMATGQIILGLKSSYGVAIAARVLIGAGDATAFLSVMRILPAWFPLRKTPVFTQLTAALGQLGQFLSAVPFMAVLHAQGWMPAFVSLGTSIAVLAVVTGLLIANAPHAPLHTPGADLPLRSKLGLVVRSPVCWEGFFSHWIGLMPNLMFLLLWGVPLITLGLGLSPAYAGAALVANSVVQVFVSPIHGFISSRLGPQRVWAVVTGAFIVAGTAGWFFTHKSSVMVLSLVLGVMSLLSNYGFDMVRENIDRRVLATGTGLANMGGFVSGMITAQAFGVLLDVSARKASHPGIYRWEDFQVASWSIAVMLGLGLVGLVTSRVLSRYR</sequence>
<comment type="catalytic activity">
    <reaction evidence="15">
        <text>L-aspartyl-L-lysine(out) = L-aspartyl-L-lysine(in)</text>
        <dbReference type="Rhea" id="RHEA:79411"/>
        <dbReference type="ChEBI" id="CHEBI:229953"/>
    </reaction>
</comment>
<comment type="function">
    <text evidence="24">Lysosomal dipeptide uniporter that selectively exports lysine, arginine or histidine-containing dipeptides with a net positive charge from the lysosome lumen into the cytosol. Could play a role in a specific type of protein O-glycosylation indirectly regulating macrophages migration and tissue invasion. Also essential for liver homeostasis.</text>
</comment>
<evidence type="ECO:0000256" key="8">
    <source>
        <dbReference type="ARBA" id="ARBA00023228"/>
    </source>
</evidence>
<keyword evidence="4" id="KW-0813">Transport</keyword>
<feature type="transmembrane region" description="Helical" evidence="26">
    <location>
        <begin position="309"/>
        <end position="327"/>
    </location>
</feature>
<dbReference type="Gene3D" id="1.20.1250.20">
    <property type="entry name" value="MFS general substrate transporter like domains"/>
    <property type="match status" value="2"/>
</dbReference>
<reference evidence="28 29" key="1">
    <citation type="journal article" date="2013" name="Genome Announc.">
        <title>Whole-Genome Sequence of the Clinical Strain Corynebacterium argentoratense DSM 44202, Isolated from a Human Throat Specimen.</title>
        <authorList>
            <person name="Bomholt C."/>
            <person name="Glaub A."/>
            <person name="Gravermann K."/>
            <person name="Albersmeier A."/>
            <person name="Brinkrolf K."/>
            <person name="Ruckert C."/>
            <person name="Tauch A."/>
        </authorList>
    </citation>
    <scope>NUCLEOTIDE SEQUENCE [LARGE SCALE GENOMIC DNA]</scope>
    <source>
        <strain evidence="28">DSM 44202</strain>
    </source>
</reference>
<dbReference type="eggNOG" id="COG2223">
    <property type="taxonomic scope" value="Bacteria"/>
</dbReference>
<protein>
    <recommendedName>
        <fullName evidence="22">Lysosomal dipeptide transporter MFSD1</fullName>
    </recommendedName>
    <alternativeName>
        <fullName evidence="23">Major facilitator superfamily domain-containing protein 1</fullName>
    </alternativeName>
</protein>
<evidence type="ECO:0000256" key="18">
    <source>
        <dbReference type="ARBA" id="ARBA00044903"/>
    </source>
</evidence>
<accession>U3GZP9</accession>
<comment type="catalytic activity">
    <reaction evidence="17">
        <text>L-lysyl-L-lysine(out) = L-lysyl-L-lysine(in)</text>
        <dbReference type="Rhea" id="RHEA:79403"/>
        <dbReference type="ChEBI" id="CHEBI:229956"/>
    </reaction>
</comment>
<dbReference type="PANTHER" id="PTHR23512">
    <property type="entry name" value="MAJOR FACILITATOR SUPERFAMILY DOMAIN-CONTAINING PROTEIN 1"/>
    <property type="match status" value="1"/>
</dbReference>
<evidence type="ECO:0000256" key="1">
    <source>
        <dbReference type="ARBA" id="ARBA00004155"/>
    </source>
</evidence>
<evidence type="ECO:0000313" key="29">
    <source>
        <dbReference type="Proteomes" id="UP000016943"/>
    </source>
</evidence>
<evidence type="ECO:0000256" key="15">
    <source>
        <dbReference type="ARBA" id="ARBA00044898"/>
    </source>
</evidence>
<feature type="transmembrane region" description="Helical" evidence="26">
    <location>
        <begin position="80"/>
        <end position="97"/>
    </location>
</feature>
<feature type="transmembrane region" description="Helical" evidence="26">
    <location>
        <begin position="385"/>
        <end position="407"/>
    </location>
</feature>
<keyword evidence="5 26" id="KW-0812">Transmembrane</keyword>
<dbReference type="STRING" id="1348662.CARG_06915"/>
<dbReference type="RefSeq" id="WP_020976665.1">
    <property type="nucleotide sequence ID" value="NC_022198.1"/>
</dbReference>
<evidence type="ECO:0000256" key="2">
    <source>
        <dbReference type="ARBA" id="ARBA00004651"/>
    </source>
</evidence>
<feature type="transmembrane region" description="Helical" evidence="26">
    <location>
        <begin position="339"/>
        <end position="365"/>
    </location>
</feature>
<dbReference type="AlphaFoldDB" id="U3GZP9"/>
<feature type="transmembrane region" description="Helical" evidence="26">
    <location>
        <begin position="50"/>
        <end position="68"/>
    </location>
</feature>
<evidence type="ECO:0000256" key="24">
    <source>
        <dbReference type="ARBA" id="ARBA00045709"/>
    </source>
</evidence>
<dbReference type="GO" id="GO:0005886">
    <property type="term" value="C:plasma membrane"/>
    <property type="evidence" value="ECO:0007669"/>
    <property type="project" value="UniProtKB-SubCell"/>
</dbReference>
<dbReference type="Pfam" id="PF07690">
    <property type="entry name" value="MFS_1"/>
    <property type="match status" value="1"/>
</dbReference>
<dbReference type="KEGG" id="caz:CARG_06915"/>
<dbReference type="GO" id="GO:0005765">
    <property type="term" value="C:lysosomal membrane"/>
    <property type="evidence" value="ECO:0007669"/>
    <property type="project" value="UniProtKB-SubCell"/>
</dbReference>
<comment type="catalytic activity">
    <reaction evidence="16">
        <text>L-arginyl-L-alpha-amino acid(out) = L-arginyl-L-alpha-amino acid(in)</text>
        <dbReference type="Rhea" id="RHEA:79371"/>
        <dbReference type="ChEBI" id="CHEBI:84315"/>
    </reaction>
</comment>
<keyword evidence="6 26" id="KW-1133">Transmembrane helix</keyword>
<dbReference type="InterPro" id="IPR020846">
    <property type="entry name" value="MFS_dom"/>
</dbReference>
<dbReference type="EMBL" id="CP006365">
    <property type="protein sequence ID" value="AGU15507.1"/>
    <property type="molecule type" value="Genomic_DNA"/>
</dbReference>
<feature type="transmembrane region" description="Helical" evidence="26">
    <location>
        <begin position="138"/>
        <end position="160"/>
    </location>
</feature>
<evidence type="ECO:0000256" key="12">
    <source>
        <dbReference type="ARBA" id="ARBA00044884"/>
    </source>
</evidence>
<feature type="transmembrane region" description="Helical" evidence="26">
    <location>
        <begin position="254"/>
        <end position="273"/>
    </location>
</feature>
<dbReference type="OrthoDB" id="4332123at2"/>
<feature type="transmembrane region" description="Helical" evidence="26">
    <location>
        <begin position="229"/>
        <end position="248"/>
    </location>
</feature>
<keyword evidence="8" id="KW-0458">Lysosome</keyword>
<dbReference type="PATRIC" id="fig|1348662.3.peg.1361"/>
<dbReference type="Proteomes" id="UP000016943">
    <property type="component" value="Chromosome"/>
</dbReference>
<feature type="transmembrane region" description="Helical" evidence="26">
    <location>
        <begin position="166"/>
        <end position="189"/>
    </location>
</feature>
<evidence type="ECO:0000256" key="10">
    <source>
        <dbReference type="ARBA" id="ARBA00044878"/>
    </source>
</evidence>
<comment type="similarity">
    <text evidence="3">Belongs to the major facilitator superfamily.</text>
</comment>
<dbReference type="SUPFAM" id="SSF103473">
    <property type="entry name" value="MFS general substrate transporter"/>
    <property type="match status" value="1"/>
</dbReference>
<evidence type="ECO:0000313" key="28">
    <source>
        <dbReference type="EMBL" id="AGU15507.1"/>
    </source>
</evidence>
<keyword evidence="7 26" id="KW-0472">Membrane</keyword>
<dbReference type="InterPro" id="IPR011701">
    <property type="entry name" value="MFS"/>
</dbReference>
<dbReference type="PANTHER" id="PTHR23512:SF3">
    <property type="entry name" value="MAJOR FACILITATOR SUPERFAMILY DOMAIN-CONTAINING PROTEIN 1"/>
    <property type="match status" value="1"/>
</dbReference>
<evidence type="ECO:0000256" key="11">
    <source>
        <dbReference type="ARBA" id="ARBA00044881"/>
    </source>
</evidence>
<evidence type="ECO:0000256" key="16">
    <source>
        <dbReference type="ARBA" id="ARBA00044899"/>
    </source>
</evidence>
<comment type="catalytic activity">
    <reaction evidence="12">
        <text>L-alpha-aminoacyl-L-histidine(out) = L-alpha-aminoacyl-L-histidine(in)</text>
        <dbReference type="Rhea" id="RHEA:79375"/>
        <dbReference type="ChEBI" id="CHEBI:229967"/>
    </reaction>
</comment>
<evidence type="ECO:0000256" key="20">
    <source>
        <dbReference type="ARBA" id="ARBA00044919"/>
    </source>
</evidence>